<dbReference type="Gene3D" id="3.40.50.150">
    <property type="entry name" value="Vaccinia Virus protein VP39"/>
    <property type="match status" value="1"/>
</dbReference>
<dbReference type="EMBL" id="CP049865">
    <property type="protein sequence ID" value="QIK71694.1"/>
    <property type="molecule type" value="Genomic_DNA"/>
</dbReference>
<keyword evidence="1 3" id="KW-0808">Transferase</keyword>
<dbReference type="Proteomes" id="UP000501058">
    <property type="component" value="Chromosome"/>
</dbReference>
<dbReference type="InterPro" id="IPR041698">
    <property type="entry name" value="Methyltransf_25"/>
</dbReference>
<evidence type="ECO:0000313" key="3">
    <source>
        <dbReference type="EMBL" id="QIK71694.1"/>
    </source>
</evidence>
<keyword evidence="3" id="KW-0489">Methyltransferase</keyword>
<dbReference type="SUPFAM" id="SSF53335">
    <property type="entry name" value="S-adenosyl-L-methionine-dependent methyltransferases"/>
    <property type="match status" value="1"/>
</dbReference>
<dbReference type="RefSeq" id="WP_166232345.1">
    <property type="nucleotide sequence ID" value="NZ_CP049865.1"/>
</dbReference>
<dbReference type="InterPro" id="IPR029063">
    <property type="entry name" value="SAM-dependent_MTases_sf"/>
</dbReference>
<dbReference type="GO" id="GO:0032259">
    <property type="term" value="P:methylation"/>
    <property type="evidence" value="ECO:0007669"/>
    <property type="project" value="UniProtKB-KW"/>
</dbReference>
<evidence type="ECO:0000259" key="2">
    <source>
        <dbReference type="Pfam" id="PF13649"/>
    </source>
</evidence>
<feature type="domain" description="Methyltransferase" evidence="2">
    <location>
        <begin position="73"/>
        <end position="167"/>
    </location>
</feature>
<reference evidence="3 4" key="1">
    <citation type="submission" date="2020-03" db="EMBL/GenBank/DDBJ databases">
        <title>Propioniciclava sp. nov., isolated from Hydrophilus acuminatus.</title>
        <authorList>
            <person name="Hyun D.-W."/>
            <person name="Bae J.-W."/>
        </authorList>
    </citation>
    <scope>NUCLEOTIDE SEQUENCE [LARGE SCALE GENOMIC DNA]</scope>
    <source>
        <strain evidence="3 4">HDW11</strain>
    </source>
</reference>
<dbReference type="KEGG" id="prv:G7070_04675"/>
<protein>
    <submittedName>
        <fullName evidence="3">Class I SAM-dependent methyltransferase</fullName>
    </submittedName>
</protein>
<evidence type="ECO:0000256" key="1">
    <source>
        <dbReference type="ARBA" id="ARBA00022679"/>
    </source>
</evidence>
<organism evidence="3 4">
    <name type="scientific">Propioniciclava coleopterorum</name>
    <dbReference type="NCBI Taxonomy" id="2714937"/>
    <lineage>
        <taxon>Bacteria</taxon>
        <taxon>Bacillati</taxon>
        <taxon>Actinomycetota</taxon>
        <taxon>Actinomycetes</taxon>
        <taxon>Propionibacteriales</taxon>
        <taxon>Propionibacteriaceae</taxon>
        <taxon>Propioniciclava</taxon>
    </lineage>
</organism>
<evidence type="ECO:0000313" key="4">
    <source>
        <dbReference type="Proteomes" id="UP000501058"/>
    </source>
</evidence>
<gene>
    <name evidence="3" type="ORF">G7070_04675</name>
</gene>
<dbReference type="PANTHER" id="PTHR43861">
    <property type="entry name" value="TRANS-ACONITATE 2-METHYLTRANSFERASE-RELATED"/>
    <property type="match status" value="1"/>
</dbReference>
<dbReference type="AlphaFoldDB" id="A0A6G7Y479"/>
<proteinExistence type="predicted"/>
<name>A0A6G7Y479_9ACTN</name>
<keyword evidence="4" id="KW-1185">Reference proteome</keyword>
<dbReference type="Pfam" id="PF13649">
    <property type="entry name" value="Methyltransf_25"/>
    <property type="match status" value="1"/>
</dbReference>
<sequence>MDPSKLGPIAPIGARLAAAAARAPRSKWADATEANPNHSAWYVQRFRDLAASGADLVGEARLIDAMAPRGATVLDAGCGPGRHAGYLHERGHTVVGVDLDPVLIEAAEEDFPGPRYLVGDLATFTLPPDVPQEYDLVFSAGNVMGFLHPDTRRPALVSIASWLAPQGRAVIGFGAGRGYAFDDFFADAAASGMSVDDAFSTWDLRPYGPDATFLVAVLSRA</sequence>
<dbReference type="GO" id="GO:0008168">
    <property type="term" value="F:methyltransferase activity"/>
    <property type="evidence" value="ECO:0007669"/>
    <property type="project" value="UniProtKB-KW"/>
</dbReference>
<dbReference type="CDD" id="cd02440">
    <property type="entry name" value="AdoMet_MTases"/>
    <property type="match status" value="1"/>
</dbReference>
<accession>A0A6G7Y479</accession>